<protein>
    <submittedName>
        <fullName evidence="2">Uncharacterized protein</fullName>
    </submittedName>
</protein>
<dbReference type="RefSeq" id="WP_338754869.1">
    <property type="nucleotide sequence ID" value="NZ_CP147405.1"/>
</dbReference>
<keyword evidence="1" id="KW-0812">Transmembrane</keyword>
<name>A0ABZ2NB46_9BACI</name>
<evidence type="ECO:0000256" key="1">
    <source>
        <dbReference type="SAM" id="Phobius"/>
    </source>
</evidence>
<keyword evidence="1" id="KW-0472">Membrane</keyword>
<accession>A0ABZ2NB46</accession>
<reference evidence="2 3" key="1">
    <citation type="submission" date="2024-02" db="EMBL/GenBank/DDBJ databases">
        <title>Seven novel Bacillus-like species.</title>
        <authorList>
            <person name="Liu G."/>
        </authorList>
    </citation>
    <scope>NUCLEOTIDE SEQUENCE [LARGE SCALE GENOMIC DNA]</scope>
    <source>
        <strain evidence="2 3">FJAT-52991</strain>
        <plasmid evidence="2 3">unnamed1</plasmid>
    </source>
</reference>
<dbReference type="EMBL" id="CP147405">
    <property type="protein sequence ID" value="WXB94977.1"/>
    <property type="molecule type" value="Genomic_DNA"/>
</dbReference>
<keyword evidence="1" id="KW-1133">Transmembrane helix</keyword>
<dbReference type="Proteomes" id="UP001387364">
    <property type="component" value="Plasmid unnamed1"/>
</dbReference>
<geneLocation type="plasmid" evidence="2 3">
    <name>unnamed1</name>
</geneLocation>
<evidence type="ECO:0000313" key="3">
    <source>
        <dbReference type="Proteomes" id="UP001387364"/>
    </source>
</evidence>
<sequence>MIKFGKSKLYGVLGFILLILLIVILYVKDSENKNLEALQALENSDNSIVFLEKSPNGNGLYLSKEQSTDDQYALLKKRMQREGWVYLNQEGSSLFFEKDNRQLIVETRIWKSNYIEYDVQNNEANIAD</sequence>
<keyword evidence="3" id="KW-1185">Reference proteome</keyword>
<keyword evidence="2" id="KW-0614">Plasmid</keyword>
<feature type="transmembrane region" description="Helical" evidence="1">
    <location>
        <begin position="9"/>
        <end position="27"/>
    </location>
</feature>
<evidence type="ECO:0000313" key="2">
    <source>
        <dbReference type="EMBL" id="WXB94977.1"/>
    </source>
</evidence>
<organism evidence="2 3">
    <name type="scientific">Bacillus kandeliae</name>
    <dbReference type="NCBI Taxonomy" id="3129297"/>
    <lineage>
        <taxon>Bacteria</taxon>
        <taxon>Bacillati</taxon>
        <taxon>Bacillota</taxon>
        <taxon>Bacilli</taxon>
        <taxon>Bacillales</taxon>
        <taxon>Bacillaceae</taxon>
        <taxon>Bacillus</taxon>
    </lineage>
</organism>
<gene>
    <name evidence="2" type="ORF">WDJ61_18525</name>
</gene>
<proteinExistence type="predicted"/>